<name>A0A1I0QMQ9_9EURY</name>
<dbReference type="Proteomes" id="UP000198518">
    <property type="component" value="Unassembled WGS sequence"/>
</dbReference>
<proteinExistence type="predicted"/>
<dbReference type="RefSeq" id="WP_089670042.1">
    <property type="nucleotide sequence ID" value="NZ_FOJA01000001.1"/>
</dbReference>
<organism evidence="1 2">
    <name type="scientific">Halobacterium jilantaiense</name>
    <dbReference type="NCBI Taxonomy" id="355548"/>
    <lineage>
        <taxon>Archaea</taxon>
        <taxon>Methanobacteriati</taxon>
        <taxon>Methanobacteriota</taxon>
        <taxon>Stenosarchaea group</taxon>
        <taxon>Halobacteria</taxon>
        <taxon>Halobacteriales</taxon>
        <taxon>Halobacteriaceae</taxon>
        <taxon>Halobacterium</taxon>
    </lineage>
</organism>
<evidence type="ECO:0008006" key="3">
    <source>
        <dbReference type="Google" id="ProtNLM"/>
    </source>
</evidence>
<keyword evidence="2" id="KW-1185">Reference proteome</keyword>
<gene>
    <name evidence="1" type="ORF">SAMN04487945_2755</name>
</gene>
<accession>A0A1I0QMQ9</accession>
<dbReference type="STRING" id="355548.SAMN04487945_2755"/>
<evidence type="ECO:0000313" key="2">
    <source>
        <dbReference type="Proteomes" id="UP000198518"/>
    </source>
</evidence>
<dbReference type="InterPro" id="IPR058749">
    <property type="entry name" value="Homing_endonuclease-like"/>
</dbReference>
<dbReference type="AlphaFoldDB" id="A0A1I0QMQ9"/>
<evidence type="ECO:0000313" key="1">
    <source>
        <dbReference type="EMBL" id="SEW28590.1"/>
    </source>
</evidence>
<dbReference type="EMBL" id="FOJA01000001">
    <property type="protein sequence ID" value="SEW28590.1"/>
    <property type="molecule type" value="Genomic_DNA"/>
</dbReference>
<sequence>MSADAPRVEVPDSALAAHPETAYFWGCVAGSGDLTESCVRVETTDEAAAERLAAVAGGAQTETDHRVREREYAHDTSITRREDEYTVQVFGGLAERAAAAFGLPIDGAAGGYRLDAFEGHERQLLRGLVESCGTVCFKSSSGTVGLSFVHEDRALLETVQSLLDDAPPDAPRGDLSDASSGYYFSVEDDAVPELGAWLYEGSTDSGLFAPSRRRKLRRSLEQAEDVDATLEGAES</sequence>
<dbReference type="OrthoDB" id="318818at2157"/>
<dbReference type="Pfam" id="PF26411">
    <property type="entry name" value="LAGLIDADG_4"/>
    <property type="match status" value="1"/>
</dbReference>
<protein>
    <recommendedName>
        <fullName evidence="3">Cobalamin biosynthesis protein</fullName>
    </recommendedName>
</protein>
<reference evidence="1 2" key="1">
    <citation type="submission" date="2016-10" db="EMBL/GenBank/DDBJ databases">
        <authorList>
            <person name="de Groot N.N."/>
        </authorList>
    </citation>
    <scope>NUCLEOTIDE SEQUENCE [LARGE SCALE GENOMIC DNA]</scope>
    <source>
        <strain evidence="1 2">CGMCC 1.5337</strain>
    </source>
</reference>